<sequence length="81" mass="9135">MEGSYSPLQRRFLCSWDPVERTLAVAGCPPAERGWTERNWTLENVEIANQLTKNTLAFQESHMLTLLSTFLSPVAQGKTIP</sequence>
<name>A0AAV4Q8M5_9ARAC</name>
<dbReference type="Proteomes" id="UP001054837">
    <property type="component" value="Unassembled WGS sequence"/>
</dbReference>
<gene>
    <name evidence="1" type="ORF">CDAR_396951</name>
</gene>
<organism evidence="1 2">
    <name type="scientific">Caerostris darwini</name>
    <dbReference type="NCBI Taxonomy" id="1538125"/>
    <lineage>
        <taxon>Eukaryota</taxon>
        <taxon>Metazoa</taxon>
        <taxon>Ecdysozoa</taxon>
        <taxon>Arthropoda</taxon>
        <taxon>Chelicerata</taxon>
        <taxon>Arachnida</taxon>
        <taxon>Araneae</taxon>
        <taxon>Araneomorphae</taxon>
        <taxon>Entelegynae</taxon>
        <taxon>Araneoidea</taxon>
        <taxon>Araneidae</taxon>
        <taxon>Caerostris</taxon>
    </lineage>
</organism>
<keyword evidence="2" id="KW-1185">Reference proteome</keyword>
<protein>
    <submittedName>
        <fullName evidence="1">Uncharacterized protein</fullName>
    </submittedName>
</protein>
<dbReference type="EMBL" id="BPLQ01003967">
    <property type="protein sequence ID" value="GIY04707.1"/>
    <property type="molecule type" value="Genomic_DNA"/>
</dbReference>
<reference evidence="1 2" key="1">
    <citation type="submission" date="2021-06" db="EMBL/GenBank/DDBJ databases">
        <title>Caerostris darwini draft genome.</title>
        <authorList>
            <person name="Kono N."/>
            <person name="Arakawa K."/>
        </authorList>
    </citation>
    <scope>NUCLEOTIDE SEQUENCE [LARGE SCALE GENOMIC DNA]</scope>
</reference>
<comment type="caution">
    <text evidence="1">The sequence shown here is derived from an EMBL/GenBank/DDBJ whole genome shotgun (WGS) entry which is preliminary data.</text>
</comment>
<accession>A0AAV4Q8M5</accession>
<dbReference type="AlphaFoldDB" id="A0AAV4Q8M5"/>
<evidence type="ECO:0000313" key="2">
    <source>
        <dbReference type="Proteomes" id="UP001054837"/>
    </source>
</evidence>
<evidence type="ECO:0000313" key="1">
    <source>
        <dbReference type="EMBL" id="GIY04707.1"/>
    </source>
</evidence>
<proteinExistence type="predicted"/>